<dbReference type="EMBL" id="JBHEZZ010000023">
    <property type="protein sequence ID" value="MFC1405758.1"/>
    <property type="molecule type" value="Genomic_DNA"/>
</dbReference>
<dbReference type="RefSeq" id="WP_030263545.1">
    <property type="nucleotide sequence ID" value="NZ_JBHEZZ010000023.1"/>
</dbReference>
<organism evidence="1 2">
    <name type="scientific">Streptacidiphilus cavernicola</name>
    <dbReference type="NCBI Taxonomy" id="3342716"/>
    <lineage>
        <taxon>Bacteria</taxon>
        <taxon>Bacillati</taxon>
        <taxon>Actinomycetota</taxon>
        <taxon>Actinomycetes</taxon>
        <taxon>Kitasatosporales</taxon>
        <taxon>Streptomycetaceae</taxon>
        <taxon>Streptacidiphilus</taxon>
    </lineage>
</organism>
<reference evidence="1 2" key="1">
    <citation type="submission" date="2024-09" db="EMBL/GenBank/DDBJ databases">
        <authorList>
            <person name="Lee S.D."/>
        </authorList>
    </citation>
    <scope>NUCLEOTIDE SEQUENCE [LARGE SCALE GENOMIC DNA]</scope>
    <source>
        <strain evidence="1 2">N1-5</strain>
    </source>
</reference>
<sequence>MSITMPESVPGARIRAAGVRLVDDATRTDLSVAITLDVDLVLGSQYEIPEDLGDQDHDDDVFAAFAGEYARVAALVDMIDEGFVNIPQAVARLAVVVAELELADDADGYDHDVVDQALRGWVA</sequence>
<name>A0ABV6UWF2_9ACTN</name>
<gene>
    <name evidence="1" type="ORF">ACEZDJ_31155</name>
</gene>
<accession>A0ABV6UWF2</accession>
<keyword evidence="2" id="KW-1185">Reference proteome</keyword>
<proteinExistence type="predicted"/>
<dbReference type="Proteomes" id="UP001592528">
    <property type="component" value="Unassembled WGS sequence"/>
</dbReference>
<evidence type="ECO:0000313" key="1">
    <source>
        <dbReference type="EMBL" id="MFC1405758.1"/>
    </source>
</evidence>
<protein>
    <submittedName>
        <fullName evidence="1">Uncharacterized protein</fullName>
    </submittedName>
</protein>
<comment type="caution">
    <text evidence="1">The sequence shown here is derived from an EMBL/GenBank/DDBJ whole genome shotgun (WGS) entry which is preliminary data.</text>
</comment>
<evidence type="ECO:0000313" key="2">
    <source>
        <dbReference type="Proteomes" id="UP001592528"/>
    </source>
</evidence>